<comment type="caution">
    <text evidence="2">The sequence shown here is derived from an EMBL/GenBank/DDBJ whole genome shotgun (WGS) entry which is preliminary data.</text>
</comment>
<reference evidence="2 3" key="1">
    <citation type="submission" date="2018-03" db="EMBL/GenBank/DDBJ databases">
        <title>Genomic Encyclopedia of Archaeal and Bacterial Type Strains, Phase II (KMG-II): from individual species to whole genera.</title>
        <authorList>
            <person name="Goeker M."/>
        </authorList>
    </citation>
    <scope>NUCLEOTIDE SEQUENCE [LARGE SCALE GENOMIC DNA]</scope>
    <source>
        <strain evidence="2 3">DSM 19711</strain>
    </source>
</reference>
<keyword evidence="1" id="KW-0812">Transmembrane</keyword>
<name>A0A2T0RAI8_9ACTN</name>
<protein>
    <recommendedName>
        <fullName evidence="4">GAF domain-containing protein</fullName>
    </recommendedName>
</protein>
<dbReference type="EMBL" id="PVZF01000001">
    <property type="protein sequence ID" value="PRY18174.1"/>
    <property type="molecule type" value="Genomic_DNA"/>
</dbReference>
<feature type="transmembrane region" description="Helical" evidence="1">
    <location>
        <begin position="57"/>
        <end position="75"/>
    </location>
</feature>
<keyword evidence="3" id="KW-1185">Reference proteome</keyword>
<keyword evidence="1" id="KW-0472">Membrane</keyword>
<evidence type="ECO:0000256" key="1">
    <source>
        <dbReference type="SAM" id="Phobius"/>
    </source>
</evidence>
<accession>A0A2T0RAI8</accession>
<feature type="transmembrane region" description="Helical" evidence="1">
    <location>
        <begin position="26"/>
        <end position="45"/>
    </location>
</feature>
<sequence length="289" mass="30014">MVQPVTTDVGRVGSPVYGDAVRGDRVWIDVAVAVLAAVVGAGLALDRTAVWAPGDAVVVTLVLLAALLAIVPAALQAVTSVRGRRVDATRELYDDLLSGALWAVVDATGTDPRDLALAGYRLERPWWGPARLARVHRVRARRRPVASGVRWAPGKGVVGECVATGAVVARDVTALDAAGERQGLSPEEFRLVRGKYAVVVAVPLVDDTGQTSAVTGCLALDGPAGSLERLTTPEVLGVLEATARALRRLTGGAPATVSLAVPAGADRLRTALERQASPAERVAAVEQAR</sequence>
<dbReference type="Proteomes" id="UP000238083">
    <property type="component" value="Unassembled WGS sequence"/>
</dbReference>
<keyword evidence="1" id="KW-1133">Transmembrane helix</keyword>
<organism evidence="2 3">
    <name type="scientific">Kineococcus rhizosphaerae</name>
    <dbReference type="NCBI Taxonomy" id="559628"/>
    <lineage>
        <taxon>Bacteria</taxon>
        <taxon>Bacillati</taxon>
        <taxon>Actinomycetota</taxon>
        <taxon>Actinomycetes</taxon>
        <taxon>Kineosporiales</taxon>
        <taxon>Kineosporiaceae</taxon>
        <taxon>Kineococcus</taxon>
    </lineage>
</organism>
<gene>
    <name evidence="2" type="ORF">CLV37_101418</name>
</gene>
<evidence type="ECO:0000313" key="3">
    <source>
        <dbReference type="Proteomes" id="UP000238083"/>
    </source>
</evidence>
<evidence type="ECO:0008006" key="4">
    <source>
        <dbReference type="Google" id="ProtNLM"/>
    </source>
</evidence>
<dbReference type="AlphaFoldDB" id="A0A2T0RAI8"/>
<proteinExistence type="predicted"/>
<evidence type="ECO:0000313" key="2">
    <source>
        <dbReference type="EMBL" id="PRY18174.1"/>
    </source>
</evidence>